<dbReference type="EMBL" id="NHSF01000019">
    <property type="protein sequence ID" value="MBK5929584.1"/>
    <property type="molecule type" value="Genomic_DNA"/>
</dbReference>
<accession>A0AAJ0UDR6</accession>
<protein>
    <submittedName>
        <fullName evidence="1">Fertility inhibition FinO-like protein</fullName>
    </submittedName>
</protein>
<reference evidence="1" key="2">
    <citation type="journal article" date="2020" name="Microorganisms">
        <title>Osmotic Adaptation and Compatible Solute Biosynthesis of Phototrophic Bacteria as Revealed from Genome Analyses.</title>
        <authorList>
            <person name="Imhoff J.F."/>
            <person name="Rahn T."/>
            <person name="Kunzel S."/>
            <person name="Keller A."/>
            <person name="Neulinger S.C."/>
        </authorList>
    </citation>
    <scope>NUCLEOTIDE SEQUENCE</scope>
    <source>
        <strain evidence="1">DSM 4395</strain>
    </source>
</reference>
<evidence type="ECO:0000313" key="1">
    <source>
        <dbReference type="EMBL" id="MBK5929584.1"/>
    </source>
</evidence>
<feature type="non-terminal residue" evidence="1">
    <location>
        <position position="73"/>
    </location>
</feature>
<gene>
    <name evidence="1" type="ORF">CCR82_03300</name>
</gene>
<name>A0AAJ0UDR6_HALSE</name>
<dbReference type="Proteomes" id="UP001296967">
    <property type="component" value="Unassembled WGS sequence"/>
</dbReference>
<proteinExistence type="predicted"/>
<reference evidence="1" key="1">
    <citation type="submission" date="2017-05" db="EMBL/GenBank/DDBJ databases">
        <authorList>
            <person name="Imhoff J.F."/>
            <person name="Rahn T."/>
            <person name="Kuenzel S."/>
            <person name="Neulinger S.C."/>
        </authorList>
    </citation>
    <scope>NUCLEOTIDE SEQUENCE</scope>
    <source>
        <strain evidence="1">DSM 4395</strain>
    </source>
</reference>
<comment type="caution">
    <text evidence="1">The sequence shown here is derived from an EMBL/GenBank/DDBJ whole genome shotgun (WGS) entry which is preliminary data.</text>
</comment>
<dbReference type="AlphaFoldDB" id="A0AAJ0UDR6"/>
<sequence length="73" mass="7947">MKIGIQTDNALVVATLRPKTWKKLTKANSDWPQWVAALSGTLGAQVPTDQGPAIILQEPNLQVFEKKPKPATP</sequence>
<keyword evidence="2" id="KW-1185">Reference proteome</keyword>
<evidence type="ECO:0000313" key="2">
    <source>
        <dbReference type="Proteomes" id="UP001296967"/>
    </source>
</evidence>
<organism evidence="1 2">
    <name type="scientific">Halochromatium salexigens</name>
    <name type="common">Chromatium salexigens</name>
    <dbReference type="NCBI Taxonomy" id="49447"/>
    <lineage>
        <taxon>Bacteria</taxon>
        <taxon>Pseudomonadati</taxon>
        <taxon>Pseudomonadota</taxon>
        <taxon>Gammaproteobacteria</taxon>
        <taxon>Chromatiales</taxon>
        <taxon>Chromatiaceae</taxon>
        <taxon>Halochromatium</taxon>
    </lineage>
</organism>